<comment type="caution">
    <text evidence="3">The sequence shown here is derived from an EMBL/GenBank/DDBJ whole genome shotgun (WGS) entry which is preliminary data.</text>
</comment>
<evidence type="ECO:0000256" key="2">
    <source>
        <dbReference type="RuleBase" id="RU003860"/>
    </source>
</evidence>
<dbReference type="EMBL" id="LZDN01000002">
    <property type="protein sequence ID" value="OBX52025.1"/>
    <property type="molecule type" value="Genomic_DNA"/>
</dbReference>
<dbReference type="PANTHER" id="PTHR46229">
    <property type="entry name" value="BOLA TRANSCRIPTION REGULATOR"/>
    <property type="match status" value="1"/>
</dbReference>
<name>A0A1B8PLZ6_MORNO</name>
<dbReference type="InterPro" id="IPR036065">
    <property type="entry name" value="BolA-like_sf"/>
</dbReference>
<gene>
    <name evidence="3" type="ORF">A9Z60_05560</name>
</gene>
<dbReference type="Pfam" id="PF01722">
    <property type="entry name" value="BolA"/>
    <property type="match status" value="1"/>
</dbReference>
<dbReference type="InterPro" id="IPR050961">
    <property type="entry name" value="BolA/IbaG_stress_morph_reg"/>
</dbReference>
<dbReference type="Proteomes" id="UP000092671">
    <property type="component" value="Unassembled WGS sequence"/>
</dbReference>
<reference evidence="3 4" key="1">
    <citation type="submission" date="2016-06" db="EMBL/GenBank/DDBJ databases">
        <title>Draft genome of Moraxella nonliquefaciens CCUG 60284.</title>
        <authorList>
            <person name="Salva-Serra F."/>
            <person name="Engstrom-Jakobsson H."/>
            <person name="Thorell K."/>
            <person name="Gonzales-Siles L."/>
            <person name="Karlsson R."/>
            <person name="Boulund F."/>
            <person name="Engstrand L."/>
            <person name="Kristiansson E."/>
            <person name="Moore E."/>
        </authorList>
    </citation>
    <scope>NUCLEOTIDE SEQUENCE [LARGE SCALE GENOMIC DNA]</scope>
    <source>
        <strain evidence="3 4">CCUG 60284</strain>
    </source>
</reference>
<organism evidence="3 4">
    <name type="scientific">Moraxella nonliquefaciens</name>
    <dbReference type="NCBI Taxonomy" id="478"/>
    <lineage>
        <taxon>Bacteria</taxon>
        <taxon>Pseudomonadati</taxon>
        <taxon>Pseudomonadota</taxon>
        <taxon>Gammaproteobacteria</taxon>
        <taxon>Moraxellales</taxon>
        <taxon>Moraxellaceae</taxon>
        <taxon>Moraxella</taxon>
    </lineage>
</organism>
<dbReference type="AlphaFoldDB" id="A0A1B8PLZ6"/>
<dbReference type="PANTHER" id="PTHR46229:SF2">
    <property type="entry name" value="BOLA-LIKE PROTEIN 1"/>
    <property type="match status" value="1"/>
</dbReference>
<evidence type="ECO:0000256" key="1">
    <source>
        <dbReference type="ARBA" id="ARBA00005578"/>
    </source>
</evidence>
<comment type="similarity">
    <text evidence="1 2">Belongs to the BolA/IbaG family.</text>
</comment>
<dbReference type="Gene3D" id="3.30.300.90">
    <property type="entry name" value="BolA-like"/>
    <property type="match status" value="1"/>
</dbReference>
<dbReference type="InterPro" id="IPR002634">
    <property type="entry name" value="BolA"/>
</dbReference>
<dbReference type="SUPFAM" id="SSF82657">
    <property type="entry name" value="BolA-like"/>
    <property type="match status" value="1"/>
</dbReference>
<dbReference type="OrthoDB" id="9801469at2"/>
<accession>A0A1B8PLZ6</accession>
<proteinExistence type="inferred from homology"/>
<protein>
    <submittedName>
        <fullName evidence="3">BolA family transcriptional regulator</fullName>
    </submittedName>
</protein>
<evidence type="ECO:0000313" key="4">
    <source>
        <dbReference type="Proteomes" id="UP000092671"/>
    </source>
</evidence>
<dbReference type="RefSeq" id="WP_066891785.1">
    <property type="nucleotide sequence ID" value="NZ_LZDN01000002.1"/>
</dbReference>
<evidence type="ECO:0000313" key="3">
    <source>
        <dbReference type="EMBL" id="OBX52025.1"/>
    </source>
</evidence>
<sequence>MKTQTTLTHALNALNPIHLILDNESHMHAGYFDGKESHFKLIIVSDAFDGKRLAFRHQLVYNLVNPHLTTQGGTVHALAIHAYTPAEWTALTAIPNSPNCAGQNK</sequence>
<dbReference type="PIRSF" id="PIRSF003113">
    <property type="entry name" value="BolA"/>
    <property type="match status" value="1"/>
</dbReference>